<geneLocation type="plastid" evidence="1"/>
<name>A0A2H4ZNP0_9EUKA</name>
<dbReference type="InterPro" id="IPR029058">
    <property type="entry name" value="AB_hydrolase_fold"/>
</dbReference>
<dbReference type="EMBL" id="MG264610">
    <property type="protein sequence ID" value="AUG32156.1"/>
    <property type="molecule type" value="Genomic_DNA"/>
</dbReference>
<evidence type="ECO:0000313" key="1">
    <source>
        <dbReference type="EMBL" id="AUG32156.1"/>
    </source>
</evidence>
<proteinExistence type="predicted"/>
<accession>A0A2H4ZNP0</accession>
<protein>
    <submittedName>
        <fullName evidence="1">Alpha/beta hydrolase</fullName>
    </submittedName>
</protein>
<organism evidence="1">
    <name type="scientific">Paulinella longichromatophora</name>
    <dbReference type="NCBI Taxonomy" id="1708747"/>
    <lineage>
        <taxon>Eukaryota</taxon>
        <taxon>Sar</taxon>
        <taxon>Rhizaria</taxon>
        <taxon>Cercozoa</taxon>
        <taxon>Imbricatea</taxon>
        <taxon>Silicofilosea</taxon>
        <taxon>Euglyphida</taxon>
        <taxon>Paulinellidae</taxon>
        <taxon>Paulinella</taxon>
    </lineage>
</organism>
<sequence length="242" mass="27504">MNQSGEIIAMHGWSSDSSAWDCWAESARYRGWCWQSGERGYGSLPMVTPQWRHSLTETQGPRVLMVHSFGLYLTPNTVLAAAEIVVLLNSFNHFIPSFRHQHPIKRKIQRMINNINCDNEKETLLTFLSQANLPVSTDLTSLNVMQNSVSALGRLRLLEDLYKLSEVISMPKAFPMNIPILVINTQCDQIVGSTIAKDLVKNLSNYIKDKTMITHWSPGNIGHNLYQANLLESIFDWLETKK</sequence>
<dbReference type="SUPFAM" id="SSF53474">
    <property type="entry name" value="alpha/beta-Hydrolases"/>
    <property type="match status" value="1"/>
</dbReference>
<dbReference type="GO" id="GO:0016787">
    <property type="term" value="F:hydrolase activity"/>
    <property type="evidence" value="ECO:0007669"/>
    <property type="project" value="UniProtKB-KW"/>
</dbReference>
<gene>
    <name evidence="1" type="ORF">PLO_149</name>
</gene>
<dbReference type="AlphaFoldDB" id="A0A2H4ZNP0"/>
<keyword evidence="1" id="KW-0934">Plastid</keyword>
<dbReference type="Gene3D" id="3.40.50.1820">
    <property type="entry name" value="alpha/beta hydrolase"/>
    <property type="match status" value="1"/>
</dbReference>
<keyword evidence="1" id="KW-0378">Hydrolase</keyword>
<reference evidence="1" key="1">
    <citation type="submission" date="2017-10" db="EMBL/GenBank/DDBJ databases">
        <title>Paulinella longichromatophora chromatophore genome.</title>
        <authorList>
            <person name="Lhee D."/>
            <person name="Yoon H.S."/>
        </authorList>
    </citation>
    <scope>NUCLEOTIDE SEQUENCE</scope>
</reference>